<dbReference type="Proteomes" id="UP001642540">
    <property type="component" value="Unassembled WGS sequence"/>
</dbReference>
<feature type="compositionally biased region" description="Basic and acidic residues" evidence="1">
    <location>
        <begin position="78"/>
        <end position="88"/>
    </location>
</feature>
<evidence type="ECO:0000256" key="1">
    <source>
        <dbReference type="SAM" id="MobiDB-lite"/>
    </source>
</evidence>
<organism evidence="3 4">
    <name type="scientific">Orchesella dallaii</name>
    <dbReference type="NCBI Taxonomy" id="48710"/>
    <lineage>
        <taxon>Eukaryota</taxon>
        <taxon>Metazoa</taxon>
        <taxon>Ecdysozoa</taxon>
        <taxon>Arthropoda</taxon>
        <taxon>Hexapoda</taxon>
        <taxon>Collembola</taxon>
        <taxon>Entomobryomorpha</taxon>
        <taxon>Entomobryoidea</taxon>
        <taxon>Orchesellidae</taxon>
        <taxon>Orchesellinae</taxon>
        <taxon>Orchesella</taxon>
    </lineage>
</organism>
<evidence type="ECO:0000313" key="4">
    <source>
        <dbReference type="Proteomes" id="UP001642540"/>
    </source>
</evidence>
<comment type="caution">
    <text evidence="3">The sequence shown here is derived from an EMBL/GenBank/DDBJ whole genome shotgun (WGS) entry which is preliminary data.</text>
</comment>
<evidence type="ECO:0000313" key="3">
    <source>
        <dbReference type="EMBL" id="CAL8140821.1"/>
    </source>
</evidence>
<reference evidence="3 4" key="1">
    <citation type="submission" date="2024-08" db="EMBL/GenBank/DDBJ databases">
        <authorList>
            <person name="Cucini C."/>
            <person name="Frati F."/>
        </authorList>
    </citation>
    <scope>NUCLEOTIDE SEQUENCE [LARGE SCALE GENOMIC DNA]</scope>
</reference>
<feature type="signal peptide" evidence="2">
    <location>
        <begin position="1"/>
        <end position="17"/>
    </location>
</feature>
<sequence>MKTIFFVLAIVLGVAWANPVATPGALEYGRNGGHLWKGYIPPNYGYSSGIGSYGLGNGEFALGNSADDTMMGDSEGTSVKKDLSNNHQ</sequence>
<evidence type="ECO:0000256" key="2">
    <source>
        <dbReference type="SAM" id="SignalP"/>
    </source>
</evidence>
<keyword evidence="4" id="KW-1185">Reference proteome</keyword>
<accession>A0ABP1S0P7</accession>
<protein>
    <submittedName>
        <fullName evidence="3">Uncharacterized protein</fullName>
    </submittedName>
</protein>
<name>A0ABP1S0P7_9HEXA</name>
<gene>
    <name evidence="3" type="ORF">ODALV1_LOCUS28440</name>
</gene>
<dbReference type="EMBL" id="CAXLJM020000141">
    <property type="protein sequence ID" value="CAL8140821.1"/>
    <property type="molecule type" value="Genomic_DNA"/>
</dbReference>
<keyword evidence="2" id="KW-0732">Signal</keyword>
<feature type="region of interest" description="Disordered" evidence="1">
    <location>
        <begin position="66"/>
        <end position="88"/>
    </location>
</feature>
<feature type="chain" id="PRO_5047279541" evidence="2">
    <location>
        <begin position="18"/>
        <end position="88"/>
    </location>
</feature>
<proteinExistence type="predicted"/>